<gene>
    <name evidence="2" type="ORF">SAMN04488006_3068</name>
</gene>
<dbReference type="OrthoDB" id="9807941at2"/>
<keyword evidence="2" id="KW-0378">Hydrolase</keyword>
<keyword evidence="1" id="KW-1133">Transmembrane helix</keyword>
<name>A0A1I6SIQ6_9FLAO</name>
<dbReference type="EMBL" id="FOZP01000009">
    <property type="protein sequence ID" value="SFS76826.1"/>
    <property type="molecule type" value="Genomic_DNA"/>
</dbReference>
<evidence type="ECO:0000256" key="1">
    <source>
        <dbReference type="SAM" id="Phobius"/>
    </source>
</evidence>
<keyword evidence="1" id="KW-0472">Membrane</keyword>
<keyword evidence="2" id="KW-0255">Endonuclease</keyword>
<evidence type="ECO:0000313" key="3">
    <source>
        <dbReference type="Proteomes" id="UP000199312"/>
    </source>
</evidence>
<protein>
    <submittedName>
        <fullName evidence="2">Predicted 5' DNA nuclease, flap endonuclease-1-like, helix-3-turn-helix (H3TH) domain</fullName>
    </submittedName>
</protein>
<reference evidence="3" key="1">
    <citation type="submission" date="2016-10" db="EMBL/GenBank/DDBJ databases">
        <authorList>
            <person name="Varghese N."/>
            <person name="Submissions S."/>
        </authorList>
    </citation>
    <scope>NUCLEOTIDE SEQUENCE [LARGE SCALE GENOMIC DNA]</scope>
    <source>
        <strain evidence="3">DSM 24450</strain>
    </source>
</reference>
<proteinExistence type="predicted"/>
<dbReference type="AlphaFoldDB" id="A0A1I6SIQ6"/>
<feature type="transmembrane region" description="Helical" evidence="1">
    <location>
        <begin position="16"/>
        <end position="33"/>
    </location>
</feature>
<evidence type="ECO:0000313" key="2">
    <source>
        <dbReference type="EMBL" id="SFS76826.1"/>
    </source>
</evidence>
<dbReference type="GO" id="GO:0004519">
    <property type="term" value="F:endonuclease activity"/>
    <property type="evidence" value="ECO:0007669"/>
    <property type="project" value="UniProtKB-KW"/>
</dbReference>
<sequence length="173" mass="19815">MQSIFSNQNLIHLAELFFWLLGAFVIGYYFGTLKRKSTKKSERKETAITDINNDDSFDLVDDISKIRAKKTFERGGKETVNTVFEAPKSLDFETIGKGSLETKDDLKLIKGIGPNIEEKLNEVGIYNYTQISNFTSKDIEDLTELIKFFPGRIERDDWVGQAYKLLNGNNKKE</sequence>
<keyword evidence="2" id="KW-0540">Nuclease</keyword>
<keyword evidence="1" id="KW-0812">Transmembrane</keyword>
<keyword evidence="3" id="KW-1185">Reference proteome</keyword>
<organism evidence="2 3">
    <name type="scientific">Lutibacter maritimus</name>
    <dbReference type="NCBI Taxonomy" id="593133"/>
    <lineage>
        <taxon>Bacteria</taxon>
        <taxon>Pseudomonadati</taxon>
        <taxon>Bacteroidota</taxon>
        <taxon>Flavobacteriia</taxon>
        <taxon>Flavobacteriales</taxon>
        <taxon>Flavobacteriaceae</taxon>
        <taxon>Lutibacter</taxon>
    </lineage>
</organism>
<accession>A0A1I6SIQ6</accession>
<dbReference type="Proteomes" id="UP000199312">
    <property type="component" value="Unassembled WGS sequence"/>
</dbReference>
<dbReference type="Gene3D" id="1.10.150.20">
    <property type="entry name" value="5' to 3' exonuclease, C-terminal subdomain"/>
    <property type="match status" value="1"/>
</dbReference>
<dbReference type="RefSeq" id="WP_090229566.1">
    <property type="nucleotide sequence ID" value="NZ_FOZP01000009.1"/>
</dbReference>
<dbReference type="STRING" id="593133.SAMN04488006_3068"/>